<evidence type="ECO:0000313" key="2">
    <source>
        <dbReference type="Proteomes" id="UP000232003"/>
    </source>
</evidence>
<dbReference type="EMBL" id="CP024785">
    <property type="protein sequence ID" value="AUB34508.1"/>
    <property type="molecule type" value="Genomic_DNA"/>
</dbReference>
<protein>
    <submittedName>
        <fullName evidence="1">Uncharacterized protein</fullName>
    </submittedName>
</protein>
<evidence type="ECO:0000313" key="1">
    <source>
        <dbReference type="EMBL" id="AUB34508.1"/>
    </source>
</evidence>
<keyword evidence="2" id="KW-1185">Reference proteome</keyword>
<gene>
    <name evidence="1" type="ORF">COO91_00331</name>
</gene>
<organism evidence="1 2">
    <name type="scientific">Nostoc flagelliforme CCNUN1</name>
    <dbReference type="NCBI Taxonomy" id="2038116"/>
    <lineage>
        <taxon>Bacteria</taxon>
        <taxon>Bacillati</taxon>
        <taxon>Cyanobacteriota</taxon>
        <taxon>Cyanophyceae</taxon>
        <taxon>Nostocales</taxon>
        <taxon>Nostocaceae</taxon>
        <taxon>Nostoc</taxon>
    </lineage>
</organism>
<dbReference type="AlphaFoldDB" id="A0A2K8SGD7"/>
<accession>A0A2K8SGD7</accession>
<reference evidence="1 2" key="1">
    <citation type="submission" date="2017-11" db="EMBL/GenBank/DDBJ databases">
        <title>Complete genome of a free-living desiccation-tolerant cyanobacterium and its photosynthetic adaptation to extreme terrestrial habitat.</title>
        <authorList>
            <person name="Shang J."/>
        </authorList>
    </citation>
    <scope>NUCLEOTIDE SEQUENCE [LARGE SCALE GENOMIC DNA]</scope>
    <source>
        <strain evidence="1 2">CCNUN1</strain>
    </source>
</reference>
<name>A0A2K8SGD7_9NOSO</name>
<dbReference type="Proteomes" id="UP000232003">
    <property type="component" value="Chromosome"/>
</dbReference>
<proteinExistence type="predicted"/>
<dbReference type="KEGG" id="nfl:COO91_00331"/>
<sequence length="44" mass="5286">MNDKKIKKSLRSLIDQICRVLKSTITFFCPKYLLKYDFLEQTIC</sequence>